<feature type="region of interest" description="Disordered" evidence="8">
    <location>
        <begin position="62"/>
        <end position="99"/>
    </location>
</feature>
<accession>A0A286XGV1</accession>
<dbReference type="Gene3D" id="1.10.10.1410">
    <property type="match status" value="1"/>
</dbReference>
<dbReference type="Pfam" id="PF00428">
    <property type="entry name" value="Ribosomal_60s"/>
    <property type="match status" value="1"/>
</dbReference>
<evidence type="ECO:0000256" key="3">
    <source>
        <dbReference type="ARBA" id="ARBA00022980"/>
    </source>
</evidence>
<reference evidence="9" key="2">
    <citation type="submission" date="2025-08" db="UniProtKB">
        <authorList>
            <consortium name="Ensembl"/>
        </authorList>
    </citation>
    <scope>IDENTIFICATION</scope>
    <source>
        <strain evidence="9">2N</strain>
    </source>
</reference>
<dbReference type="GeneTree" id="ENSGT00940000163712"/>
<dbReference type="GO" id="GO:0003735">
    <property type="term" value="F:structural constituent of ribosome"/>
    <property type="evidence" value="ECO:0007669"/>
    <property type="project" value="TreeGrafter"/>
</dbReference>
<dbReference type="InterPro" id="IPR038716">
    <property type="entry name" value="P1/P2_N_sf"/>
</dbReference>
<dbReference type="OMA" id="KMACVNV"/>
<comment type="function">
    <text evidence="1">Plays an important role in the elongation step of protein synthesis.</text>
</comment>
<evidence type="ECO:0000256" key="1">
    <source>
        <dbReference type="ARBA" id="ARBA00003362"/>
    </source>
</evidence>
<proteinExistence type="inferred from homology"/>
<evidence type="ECO:0000256" key="5">
    <source>
        <dbReference type="ARBA" id="ARBA00038554"/>
    </source>
</evidence>
<keyword evidence="3" id="KW-0689">Ribosomal protein</keyword>
<name>A0A286XGV1_CAVPO</name>
<protein>
    <recommendedName>
        <fullName evidence="6">Large ribosomal subunit protein P1</fullName>
    </recommendedName>
    <alternativeName>
        <fullName evidence="7">60S acidic ribosomal protein P1</fullName>
    </alternativeName>
</protein>
<dbReference type="AlphaFoldDB" id="A0A286XGV1"/>
<evidence type="ECO:0000256" key="8">
    <source>
        <dbReference type="SAM" id="MobiDB-lite"/>
    </source>
</evidence>
<dbReference type="GO" id="GO:0022625">
    <property type="term" value="C:cytosolic large ribosomal subunit"/>
    <property type="evidence" value="ECO:0007669"/>
    <property type="project" value="TreeGrafter"/>
</dbReference>
<comment type="subunit">
    <text evidence="5">Heterodimer with RPLP2 at the lateral ribosomal stalk of the large ribosomal subunit.</text>
</comment>
<dbReference type="GO" id="GO:0043021">
    <property type="term" value="F:ribonucleoprotein complex binding"/>
    <property type="evidence" value="ECO:0007669"/>
    <property type="project" value="TreeGrafter"/>
</dbReference>
<dbReference type="STRING" id="10141.ENSCPOP00000024657"/>
<evidence type="ECO:0000256" key="6">
    <source>
        <dbReference type="ARBA" id="ARBA00041116"/>
    </source>
</evidence>
<reference evidence="9" key="3">
    <citation type="submission" date="2025-09" db="UniProtKB">
        <authorList>
            <consortium name="Ensembl"/>
        </authorList>
    </citation>
    <scope>IDENTIFICATION</scope>
    <source>
        <strain evidence="9">2N</strain>
    </source>
</reference>
<dbReference type="GO" id="GO:0030295">
    <property type="term" value="F:protein kinase activator activity"/>
    <property type="evidence" value="ECO:0007669"/>
    <property type="project" value="TreeGrafter"/>
</dbReference>
<dbReference type="InParanoid" id="A0A286XGV1"/>
<dbReference type="VEuPathDB" id="HostDB:ENSCPOG00000032847"/>
<feature type="compositionally biased region" description="Low complexity" evidence="8">
    <location>
        <begin position="70"/>
        <end position="81"/>
    </location>
</feature>
<dbReference type="Ensembl" id="ENSCPOT00000033034.1">
    <property type="protein sequence ID" value="ENSCPOP00000024657.1"/>
    <property type="gene ID" value="ENSCPOG00000032847.1"/>
</dbReference>
<dbReference type="FunFam" id="1.10.10.1410:FF:000001">
    <property type="entry name" value="60S acidic ribosomal protein P1"/>
    <property type="match status" value="1"/>
</dbReference>
<dbReference type="GO" id="GO:0002181">
    <property type="term" value="P:cytoplasmic translation"/>
    <property type="evidence" value="ECO:0007669"/>
    <property type="project" value="TreeGrafter"/>
</dbReference>
<keyword evidence="10" id="KW-1185">Reference proteome</keyword>
<evidence type="ECO:0000256" key="7">
    <source>
        <dbReference type="ARBA" id="ARBA00042918"/>
    </source>
</evidence>
<evidence type="ECO:0000256" key="4">
    <source>
        <dbReference type="ARBA" id="ARBA00023274"/>
    </source>
</evidence>
<dbReference type="PANTHER" id="PTHR45696:SF10">
    <property type="entry name" value="LARGE RIBOSOMAL SUBUNIT PROTEIN P1"/>
    <property type="match status" value="1"/>
</dbReference>
<evidence type="ECO:0000313" key="9">
    <source>
        <dbReference type="Ensembl" id="ENSCPOP00000024657.1"/>
    </source>
</evidence>
<dbReference type="Proteomes" id="UP000005447">
    <property type="component" value="Unassembled WGS sequence"/>
</dbReference>
<reference evidence="10" key="1">
    <citation type="journal article" date="2011" name="Nature">
        <title>A high-resolution map of human evolutionary constraint using 29 mammals.</title>
        <authorList>
            <person name="Lindblad-Toh K."/>
            <person name="Garber M."/>
            <person name="Zuk O."/>
            <person name="Lin M.F."/>
            <person name="Parker B.J."/>
            <person name="Washietl S."/>
            <person name="Kheradpour P."/>
            <person name="Ernst J."/>
            <person name="Jordan G."/>
            <person name="Mauceli E."/>
            <person name="Ward L.D."/>
            <person name="Lowe C.B."/>
            <person name="Holloway A.K."/>
            <person name="Clamp M."/>
            <person name="Gnerre S."/>
            <person name="Alfoldi J."/>
            <person name="Beal K."/>
            <person name="Chang J."/>
            <person name="Clawson H."/>
            <person name="Cuff J."/>
            <person name="Di Palma F."/>
            <person name="Fitzgerald S."/>
            <person name="Flicek P."/>
            <person name="Guttman M."/>
            <person name="Hubisz M.J."/>
            <person name="Jaffe D.B."/>
            <person name="Jungreis I."/>
            <person name="Kent W.J."/>
            <person name="Kostka D."/>
            <person name="Lara M."/>
            <person name="Martins A.L."/>
            <person name="Massingham T."/>
            <person name="Moltke I."/>
            <person name="Raney B.J."/>
            <person name="Rasmussen M.D."/>
            <person name="Robinson J."/>
            <person name="Stark A."/>
            <person name="Vilella A.J."/>
            <person name="Wen J."/>
            <person name="Xie X."/>
            <person name="Zody M.C."/>
            <person name="Baldwin J."/>
            <person name="Bloom T."/>
            <person name="Chin C.W."/>
            <person name="Heiman D."/>
            <person name="Nicol R."/>
            <person name="Nusbaum C."/>
            <person name="Young S."/>
            <person name="Wilkinson J."/>
            <person name="Worley K.C."/>
            <person name="Kovar C.L."/>
            <person name="Muzny D.M."/>
            <person name="Gibbs R.A."/>
            <person name="Cree A."/>
            <person name="Dihn H.H."/>
            <person name="Fowler G."/>
            <person name="Jhangiani S."/>
            <person name="Joshi V."/>
            <person name="Lee S."/>
            <person name="Lewis L.R."/>
            <person name="Nazareth L.V."/>
            <person name="Okwuonu G."/>
            <person name="Santibanez J."/>
            <person name="Warren W.C."/>
            <person name="Mardis E.R."/>
            <person name="Weinstock G.M."/>
            <person name="Wilson R.K."/>
            <person name="Delehaunty K."/>
            <person name="Dooling D."/>
            <person name="Fronik C."/>
            <person name="Fulton L."/>
            <person name="Fulton B."/>
            <person name="Graves T."/>
            <person name="Minx P."/>
            <person name="Sodergren E."/>
            <person name="Birney E."/>
            <person name="Margulies E.H."/>
            <person name="Herrero J."/>
            <person name="Green E.D."/>
            <person name="Haussler D."/>
            <person name="Siepel A."/>
            <person name="Goldman N."/>
            <person name="Pollard K.S."/>
            <person name="Pedersen J.S."/>
            <person name="Lander E.S."/>
            <person name="Kellis M."/>
        </authorList>
    </citation>
    <scope>NUCLEOTIDE SEQUENCE [LARGE SCALE GENOMIC DNA]</scope>
    <source>
        <strain evidence="10">2N</strain>
    </source>
</reference>
<keyword evidence="4" id="KW-0687">Ribonucleoprotein</keyword>
<dbReference type="EMBL" id="AAKN02026486">
    <property type="status" value="NOT_ANNOTATED_CDS"/>
    <property type="molecule type" value="Genomic_DNA"/>
</dbReference>
<sequence length="99" mass="10728">ILTCIYSAFILRDNEVDQVTVTEDKLNALIKMACVNVKRFWSGLFAKALASVNIRSLTCSVGTRGPSPSAAAPAKNKTAGAKKQESEESDNNMCFSRLD</sequence>
<evidence type="ECO:0000313" key="10">
    <source>
        <dbReference type="Proteomes" id="UP000005447"/>
    </source>
</evidence>
<comment type="similarity">
    <text evidence="2">Belongs to the eukaryotic ribosomal protein P1/P2 family.</text>
</comment>
<dbReference type="PANTHER" id="PTHR45696">
    <property type="entry name" value="60S ACIDIC RIBOSOMAL PROTEIN P1"/>
    <property type="match status" value="1"/>
</dbReference>
<dbReference type="CDD" id="cd05831">
    <property type="entry name" value="Ribosomal_P1"/>
    <property type="match status" value="1"/>
</dbReference>
<evidence type="ECO:0000256" key="2">
    <source>
        <dbReference type="ARBA" id="ARBA00005436"/>
    </source>
</evidence>
<organism evidence="9 10">
    <name type="scientific">Cavia porcellus</name>
    <name type="common">Guinea pig</name>
    <dbReference type="NCBI Taxonomy" id="10141"/>
    <lineage>
        <taxon>Eukaryota</taxon>
        <taxon>Metazoa</taxon>
        <taxon>Chordata</taxon>
        <taxon>Craniata</taxon>
        <taxon>Vertebrata</taxon>
        <taxon>Euteleostomi</taxon>
        <taxon>Mammalia</taxon>
        <taxon>Eutheria</taxon>
        <taxon>Euarchontoglires</taxon>
        <taxon>Glires</taxon>
        <taxon>Rodentia</taxon>
        <taxon>Hystricomorpha</taxon>
        <taxon>Caviidae</taxon>
        <taxon>Cavia</taxon>
    </lineage>
</organism>